<keyword evidence="3 8" id="KW-0274">FAD</keyword>
<dbReference type="InterPro" id="IPR012999">
    <property type="entry name" value="Pyr_OxRdtase_I_AS"/>
</dbReference>
<keyword evidence="8" id="KW-0520">NAD</keyword>
<dbReference type="InterPro" id="IPR016156">
    <property type="entry name" value="FAD/NAD-linked_Rdtase_dimer_sf"/>
</dbReference>
<comment type="cofactor">
    <cofactor evidence="8">
        <name>FAD</name>
        <dbReference type="ChEBI" id="CHEBI:57692"/>
    </cofactor>
    <text evidence="8">Binds 1 FAD per subunit.</text>
</comment>
<feature type="domain" description="Pyridine nucleotide-disulphide oxidoreductase dimerisation" evidence="11">
    <location>
        <begin position="342"/>
        <end position="449"/>
    </location>
</feature>
<evidence type="ECO:0000256" key="8">
    <source>
        <dbReference type="PIRSR" id="PIRSR000350-3"/>
    </source>
</evidence>
<dbReference type="PROSITE" id="PS00076">
    <property type="entry name" value="PYRIDINE_REDOX_1"/>
    <property type="match status" value="1"/>
</dbReference>
<organism evidence="13 14">
    <name type="scientific">Xanthomonas boreopolis</name>
    <dbReference type="NCBI Taxonomy" id="86183"/>
    <lineage>
        <taxon>Bacteria</taxon>
        <taxon>Pseudomonadati</taxon>
        <taxon>Pseudomonadota</taxon>
        <taxon>Gammaproteobacteria</taxon>
        <taxon>Lysobacterales</taxon>
        <taxon>Lysobacteraceae</taxon>
        <taxon>Xanthomonas</taxon>
    </lineage>
</organism>
<dbReference type="NCBIfam" id="NF004776">
    <property type="entry name" value="PRK06116.1"/>
    <property type="match status" value="1"/>
</dbReference>
<protein>
    <submittedName>
        <fullName evidence="13">Glutathione-disulfide reductase</fullName>
    </submittedName>
</protein>
<keyword evidence="14" id="KW-1185">Reference proteome</keyword>
<evidence type="ECO:0000313" key="13">
    <source>
        <dbReference type="EMBL" id="GHH52629.1"/>
    </source>
</evidence>
<evidence type="ECO:0000259" key="11">
    <source>
        <dbReference type="Pfam" id="PF02852"/>
    </source>
</evidence>
<evidence type="ECO:0000256" key="7">
    <source>
        <dbReference type="PIRSR" id="PIRSR000350-2"/>
    </source>
</evidence>
<comment type="caution">
    <text evidence="13">The sequence shown here is derived from an EMBL/GenBank/DDBJ whole genome shotgun (WGS) entry which is preliminary data.</text>
</comment>
<dbReference type="PIRSF" id="PIRSF000350">
    <property type="entry name" value="Mercury_reductase_MerA"/>
    <property type="match status" value="1"/>
</dbReference>
<evidence type="ECO:0000256" key="10">
    <source>
        <dbReference type="RuleBase" id="RU003691"/>
    </source>
</evidence>
<dbReference type="InterPro" id="IPR004099">
    <property type="entry name" value="Pyr_nucl-diS_OxRdtase_dimer"/>
</dbReference>
<feature type="domain" description="FAD/NAD(P)-binding" evidence="12">
    <location>
        <begin position="7"/>
        <end position="321"/>
    </location>
</feature>
<name>A0A919F7Z5_9XANT</name>
<dbReference type="GO" id="GO:0006749">
    <property type="term" value="P:glutathione metabolic process"/>
    <property type="evidence" value="ECO:0007669"/>
    <property type="project" value="TreeGrafter"/>
</dbReference>
<reference evidence="13" key="2">
    <citation type="submission" date="2020-09" db="EMBL/GenBank/DDBJ databases">
        <authorList>
            <person name="Sun Q."/>
            <person name="Ohkuma M."/>
        </authorList>
    </citation>
    <scope>NUCLEOTIDE SEQUENCE</scope>
    <source>
        <strain evidence="13">JCM 13306</strain>
    </source>
</reference>
<dbReference type="Proteomes" id="UP000623958">
    <property type="component" value="Unassembled WGS sequence"/>
</dbReference>
<evidence type="ECO:0000313" key="14">
    <source>
        <dbReference type="Proteomes" id="UP000623958"/>
    </source>
</evidence>
<dbReference type="Gene3D" id="3.30.390.30">
    <property type="match status" value="1"/>
</dbReference>
<evidence type="ECO:0000256" key="9">
    <source>
        <dbReference type="PIRSR" id="PIRSR000350-4"/>
    </source>
</evidence>
<feature type="binding site" evidence="8">
    <location>
        <position position="53"/>
    </location>
    <ligand>
        <name>FAD</name>
        <dbReference type="ChEBI" id="CHEBI:57692"/>
    </ligand>
</feature>
<evidence type="ECO:0000256" key="4">
    <source>
        <dbReference type="ARBA" id="ARBA00023002"/>
    </source>
</evidence>
<dbReference type="PRINTS" id="PR00411">
    <property type="entry name" value="PNDRDTASEI"/>
</dbReference>
<keyword evidence="2 10" id="KW-0285">Flavoprotein</keyword>
<comment type="similarity">
    <text evidence="1 10">Belongs to the class-I pyridine nucleotide-disulfide oxidoreductase family.</text>
</comment>
<dbReference type="InterPro" id="IPR046952">
    <property type="entry name" value="GSHR/TRXR-like"/>
</dbReference>
<sequence length="452" mass="48146">MGAAFDYDVIVLGGGSGGLAAAFRAARHGASVAMLEPGLLGGTCVNVGCVPKKAMWLAADLANRLDQARALGFRIGPRPALAWDTLVEHRQAYIANIHASYRKRLDENRIAVVPRRGRLRDAHTVVCSDGVAISGRHIVIATGAHAARPSFEGAGLGSISDDFFKLSAAPGRVAVVGGGYIAVELAGLLQALGSQVEMFVQGRQLLARFDAELAAQLAESLRQQGVHVHFEYRVRRIEQAGGGLRVLGTGDTRDAAFDQVFLAIGRRPNTQDMGLEDVGVRLGEKGEVVVDAWQTSSVPNIHAVGDVAGKVGLTPVAIAAARRLMDRLFGGDAQARLDYENVPTVVFSHPPLGMVGMGEEEARERYGDAVSVFRSRFRPMLNALSDSPHGSLFKVVCLGEERRVIGVHLLGEAADEILQGFAVALKMGATLQDFEDTVAIHPTSAEEVVLIR</sequence>
<evidence type="ECO:0000256" key="1">
    <source>
        <dbReference type="ARBA" id="ARBA00007532"/>
    </source>
</evidence>
<proteinExistence type="inferred from homology"/>
<evidence type="ECO:0000259" key="12">
    <source>
        <dbReference type="Pfam" id="PF07992"/>
    </source>
</evidence>
<dbReference type="InterPro" id="IPR001100">
    <property type="entry name" value="Pyr_nuc-diS_OxRdtase"/>
</dbReference>
<dbReference type="Pfam" id="PF02852">
    <property type="entry name" value="Pyr_redox_dim"/>
    <property type="match status" value="1"/>
</dbReference>
<dbReference type="PANTHER" id="PTHR42737:SF2">
    <property type="entry name" value="GLUTATHIONE REDUCTASE"/>
    <property type="match status" value="1"/>
</dbReference>
<dbReference type="SUPFAM" id="SSF55424">
    <property type="entry name" value="FAD/NAD-linked reductases, dimerisation (C-terminal) domain"/>
    <property type="match status" value="1"/>
</dbReference>
<evidence type="ECO:0000256" key="5">
    <source>
        <dbReference type="ARBA" id="ARBA00023157"/>
    </source>
</evidence>
<dbReference type="SUPFAM" id="SSF51905">
    <property type="entry name" value="FAD/NAD(P)-binding domain"/>
    <property type="match status" value="1"/>
</dbReference>
<dbReference type="Gene3D" id="3.50.50.60">
    <property type="entry name" value="FAD/NAD(P)-binding domain"/>
    <property type="match status" value="2"/>
</dbReference>
<feature type="binding site" evidence="8">
    <location>
        <position position="306"/>
    </location>
    <ligand>
        <name>FAD</name>
        <dbReference type="ChEBI" id="CHEBI:57692"/>
    </ligand>
</feature>
<feature type="binding site" evidence="8">
    <location>
        <position position="117"/>
    </location>
    <ligand>
        <name>FAD</name>
        <dbReference type="ChEBI" id="CHEBI:57692"/>
    </ligand>
</feature>
<dbReference type="InterPro" id="IPR023753">
    <property type="entry name" value="FAD/NAD-binding_dom"/>
</dbReference>
<dbReference type="GO" id="GO:0005829">
    <property type="term" value="C:cytosol"/>
    <property type="evidence" value="ECO:0007669"/>
    <property type="project" value="TreeGrafter"/>
</dbReference>
<keyword evidence="5" id="KW-1015">Disulfide bond</keyword>
<dbReference type="EMBL" id="BNBA01000011">
    <property type="protein sequence ID" value="GHH52629.1"/>
    <property type="molecule type" value="Genomic_DNA"/>
</dbReference>
<keyword evidence="6 10" id="KW-0676">Redox-active center</keyword>
<keyword evidence="8" id="KW-0547">Nucleotide-binding</keyword>
<dbReference type="AlphaFoldDB" id="A0A919F7Z5"/>
<evidence type="ECO:0000256" key="3">
    <source>
        <dbReference type="ARBA" id="ARBA00022827"/>
    </source>
</evidence>
<dbReference type="GO" id="GO:0004362">
    <property type="term" value="F:glutathione-disulfide reductase (NADPH) activity"/>
    <property type="evidence" value="ECO:0007669"/>
    <property type="project" value="TreeGrafter"/>
</dbReference>
<reference evidence="13" key="1">
    <citation type="journal article" date="2014" name="Int. J. Syst. Evol. Microbiol.">
        <title>Complete genome sequence of Corynebacterium casei LMG S-19264T (=DSM 44701T), isolated from a smear-ripened cheese.</title>
        <authorList>
            <consortium name="US DOE Joint Genome Institute (JGI-PGF)"/>
            <person name="Walter F."/>
            <person name="Albersmeier A."/>
            <person name="Kalinowski J."/>
            <person name="Ruckert C."/>
        </authorList>
    </citation>
    <scope>NUCLEOTIDE SEQUENCE</scope>
    <source>
        <strain evidence="13">JCM 13306</strain>
    </source>
</reference>
<dbReference type="InterPro" id="IPR036188">
    <property type="entry name" value="FAD/NAD-bd_sf"/>
</dbReference>
<feature type="active site" description="Proton acceptor" evidence="7">
    <location>
        <position position="441"/>
    </location>
</feature>
<evidence type="ECO:0000256" key="2">
    <source>
        <dbReference type="ARBA" id="ARBA00022630"/>
    </source>
</evidence>
<dbReference type="GO" id="GO:0045454">
    <property type="term" value="P:cell redox homeostasis"/>
    <property type="evidence" value="ECO:0007669"/>
    <property type="project" value="InterPro"/>
</dbReference>
<gene>
    <name evidence="13" type="ORF">GCM10009090_16790</name>
</gene>
<feature type="binding site" evidence="8">
    <location>
        <position position="265"/>
    </location>
    <ligand>
        <name>NAD(+)</name>
        <dbReference type="ChEBI" id="CHEBI:57540"/>
    </ligand>
</feature>
<dbReference type="RefSeq" id="WP_140718881.1">
    <property type="nucleotide sequence ID" value="NZ_BNBA01000011.1"/>
</dbReference>
<feature type="binding site" evidence="8">
    <location>
        <begin position="177"/>
        <end position="184"/>
    </location>
    <ligand>
        <name>NAD(+)</name>
        <dbReference type="ChEBI" id="CHEBI:57540"/>
    </ligand>
</feature>
<keyword evidence="4 10" id="KW-0560">Oxidoreductase</keyword>
<accession>A0A919F7Z5</accession>
<evidence type="ECO:0000256" key="6">
    <source>
        <dbReference type="ARBA" id="ARBA00023284"/>
    </source>
</evidence>
<dbReference type="PANTHER" id="PTHR42737">
    <property type="entry name" value="GLUTATHIONE REDUCTASE"/>
    <property type="match status" value="1"/>
</dbReference>
<dbReference type="Pfam" id="PF07992">
    <property type="entry name" value="Pyr_redox_2"/>
    <property type="match status" value="1"/>
</dbReference>
<dbReference type="GO" id="GO:0034599">
    <property type="term" value="P:cellular response to oxidative stress"/>
    <property type="evidence" value="ECO:0007669"/>
    <property type="project" value="TreeGrafter"/>
</dbReference>
<dbReference type="GO" id="GO:0050660">
    <property type="term" value="F:flavin adenine dinucleotide binding"/>
    <property type="evidence" value="ECO:0007669"/>
    <property type="project" value="InterPro"/>
</dbReference>
<dbReference type="PRINTS" id="PR00368">
    <property type="entry name" value="FADPNR"/>
</dbReference>
<feature type="disulfide bond" description="Redox-active" evidence="9">
    <location>
        <begin position="44"/>
        <end position="49"/>
    </location>
</feature>